<feature type="region of interest" description="Disordered" evidence="1">
    <location>
        <begin position="1"/>
        <end position="52"/>
    </location>
</feature>
<evidence type="ECO:0000313" key="2">
    <source>
        <dbReference type="EMBL" id="KAH3819290.1"/>
    </source>
</evidence>
<name>A0A9D4JP37_DREPO</name>
<organism evidence="2 3">
    <name type="scientific">Dreissena polymorpha</name>
    <name type="common">Zebra mussel</name>
    <name type="synonym">Mytilus polymorpha</name>
    <dbReference type="NCBI Taxonomy" id="45954"/>
    <lineage>
        <taxon>Eukaryota</taxon>
        <taxon>Metazoa</taxon>
        <taxon>Spiralia</taxon>
        <taxon>Lophotrochozoa</taxon>
        <taxon>Mollusca</taxon>
        <taxon>Bivalvia</taxon>
        <taxon>Autobranchia</taxon>
        <taxon>Heteroconchia</taxon>
        <taxon>Euheterodonta</taxon>
        <taxon>Imparidentia</taxon>
        <taxon>Neoheterodontei</taxon>
        <taxon>Myida</taxon>
        <taxon>Dreissenoidea</taxon>
        <taxon>Dreissenidae</taxon>
        <taxon>Dreissena</taxon>
    </lineage>
</organism>
<feature type="compositionally biased region" description="Polar residues" evidence="1">
    <location>
        <begin position="1"/>
        <end position="13"/>
    </location>
</feature>
<keyword evidence="3" id="KW-1185">Reference proteome</keyword>
<protein>
    <submittedName>
        <fullName evidence="2">Uncharacterized protein</fullName>
    </submittedName>
</protein>
<gene>
    <name evidence="2" type="ORF">DPMN_121024</name>
</gene>
<dbReference type="AlphaFoldDB" id="A0A9D4JP37"/>
<accession>A0A9D4JP37</accession>
<dbReference type="Proteomes" id="UP000828390">
    <property type="component" value="Unassembled WGS sequence"/>
</dbReference>
<proteinExistence type="predicted"/>
<dbReference type="EMBL" id="JAIWYP010000005">
    <property type="protein sequence ID" value="KAH3819290.1"/>
    <property type="molecule type" value="Genomic_DNA"/>
</dbReference>
<reference evidence="2" key="2">
    <citation type="submission" date="2020-11" db="EMBL/GenBank/DDBJ databases">
        <authorList>
            <person name="McCartney M.A."/>
            <person name="Auch B."/>
            <person name="Kono T."/>
            <person name="Mallez S."/>
            <person name="Becker A."/>
            <person name="Gohl D.M."/>
            <person name="Silverstein K.A.T."/>
            <person name="Koren S."/>
            <person name="Bechman K.B."/>
            <person name="Herman A."/>
            <person name="Abrahante J.E."/>
            <person name="Garbe J."/>
        </authorList>
    </citation>
    <scope>NUCLEOTIDE SEQUENCE</scope>
    <source>
        <strain evidence="2">Duluth1</strain>
        <tissue evidence="2">Whole animal</tissue>
    </source>
</reference>
<comment type="caution">
    <text evidence="2">The sequence shown here is derived from an EMBL/GenBank/DDBJ whole genome shotgun (WGS) entry which is preliminary data.</text>
</comment>
<sequence length="52" mass="5965">MTSTSYPTTSRMSCCNPIFTGRRSAWEREKEEQAMGDDRNHGPMRQQKVAEA</sequence>
<feature type="compositionally biased region" description="Basic and acidic residues" evidence="1">
    <location>
        <begin position="24"/>
        <end position="41"/>
    </location>
</feature>
<reference evidence="2" key="1">
    <citation type="journal article" date="2019" name="bioRxiv">
        <title>The Genome of the Zebra Mussel, Dreissena polymorpha: A Resource for Invasive Species Research.</title>
        <authorList>
            <person name="McCartney M.A."/>
            <person name="Auch B."/>
            <person name="Kono T."/>
            <person name="Mallez S."/>
            <person name="Zhang Y."/>
            <person name="Obille A."/>
            <person name="Becker A."/>
            <person name="Abrahante J.E."/>
            <person name="Garbe J."/>
            <person name="Badalamenti J.P."/>
            <person name="Herman A."/>
            <person name="Mangelson H."/>
            <person name="Liachko I."/>
            <person name="Sullivan S."/>
            <person name="Sone E.D."/>
            <person name="Koren S."/>
            <person name="Silverstein K.A.T."/>
            <person name="Beckman K.B."/>
            <person name="Gohl D.M."/>
        </authorList>
    </citation>
    <scope>NUCLEOTIDE SEQUENCE</scope>
    <source>
        <strain evidence="2">Duluth1</strain>
        <tissue evidence="2">Whole animal</tissue>
    </source>
</reference>
<evidence type="ECO:0000313" key="3">
    <source>
        <dbReference type="Proteomes" id="UP000828390"/>
    </source>
</evidence>
<evidence type="ECO:0000256" key="1">
    <source>
        <dbReference type="SAM" id="MobiDB-lite"/>
    </source>
</evidence>